<dbReference type="SMART" id="SM00743">
    <property type="entry name" value="Agenet"/>
    <property type="match status" value="2"/>
</dbReference>
<accession>A0A822YQR9</accession>
<dbReference type="PANTHER" id="PTHR31917:SF147">
    <property type="entry name" value="AGENET DOMAIN-CONTAINING PROTEIN"/>
    <property type="match status" value="1"/>
</dbReference>
<protein>
    <recommendedName>
        <fullName evidence="1">Agenet domain-containing protein</fullName>
    </recommendedName>
</protein>
<organism evidence="2 3">
    <name type="scientific">Nelumbo nucifera</name>
    <name type="common">Sacred lotus</name>
    <dbReference type="NCBI Taxonomy" id="4432"/>
    <lineage>
        <taxon>Eukaryota</taxon>
        <taxon>Viridiplantae</taxon>
        <taxon>Streptophyta</taxon>
        <taxon>Embryophyta</taxon>
        <taxon>Tracheophyta</taxon>
        <taxon>Spermatophyta</taxon>
        <taxon>Magnoliopsida</taxon>
        <taxon>Proteales</taxon>
        <taxon>Nelumbonaceae</taxon>
        <taxon>Nelumbo</taxon>
    </lineage>
</organism>
<dbReference type="EMBL" id="DUZY01000004">
    <property type="protein sequence ID" value="DAD36534.1"/>
    <property type="molecule type" value="Genomic_DNA"/>
</dbReference>
<evidence type="ECO:0000313" key="2">
    <source>
        <dbReference type="EMBL" id="DAD36534.1"/>
    </source>
</evidence>
<feature type="domain" description="Agenet" evidence="1">
    <location>
        <begin position="123"/>
        <end position="178"/>
    </location>
</feature>
<evidence type="ECO:0000259" key="1">
    <source>
        <dbReference type="SMART" id="SM00743"/>
    </source>
</evidence>
<dbReference type="InterPro" id="IPR014002">
    <property type="entry name" value="Agenet_dom_plant"/>
</dbReference>
<reference evidence="2 3" key="1">
    <citation type="journal article" date="2020" name="Mol. Biol. Evol.">
        <title>Distinct Expression and Methylation Patterns for Genes with Different Fates following a Single Whole-Genome Duplication in Flowering Plants.</title>
        <authorList>
            <person name="Shi T."/>
            <person name="Rahmani R.S."/>
            <person name="Gugger P.F."/>
            <person name="Wang M."/>
            <person name="Li H."/>
            <person name="Zhang Y."/>
            <person name="Li Z."/>
            <person name="Wang Q."/>
            <person name="Van de Peer Y."/>
            <person name="Marchal K."/>
            <person name="Chen J."/>
        </authorList>
    </citation>
    <scope>NUCLEOTIDE SEQUENCE [LARGE SCALE GENOMIC DNA]</scope>
    <source>
        <tissue evidence="2">Leaf</tissue>
    </source>
</reference>
<dbReference type="PANTHER" id="PTHR31917">
    <property type="entry name" value="AGENET DOMAIN-CONTAINING PROTEIN-RELATED"/>
    <property type="match status" value="1"/>
</dbReference>
<name>A0A822YQR9_NELNU</name>
<sequence length="465" mass="55384">MEHKHTMVEEEEEEEENHHSYLYAESEVEILYNCKWYPAIILRAKQLTEQDQDEGERCCYEIEIDYRLLMDKEKWFLHRKAGGSKRKWMDPLPLYLMDKISCKNILYEYCSHMIRPRPQPSSVRWERGDEVEAFFGTFWLCGEVTQLLNDSKYIVTFYSHFSEEFEESELRMVQNWTGREWERIRARDIDSKCVQFRCFDRPSYIEFEEKFRRAGRFLQGYYIGDDEEIHYSETSSSSNGLILTMNTAQEGSGSLPTELLPQSQIELCHLLYNDDDDDDDDYYYDFIGYHAIIKKSKQIYEHYEIECELLIDINKWMLHSNVGSLKRLDYDPLPLFLSHIKGLRIEVDYYWEPLNEQHVQDWKEGERVEAFFGSFWKNGQIIGVLKDSRYLVKFKKLGVDVFGQRDLRPLGNSQYPQYRILSGDIWEQEIKRARKLLESLYIDDESSVKTSTSDTATTTMQGKGN</sequence>
<dbReference type="Proteomes" id="UP000607653">
    <property type="component" value="Unassembled WGS sequence"/>
</dbReference>
<dbReference type="AlphaFoldDB" id="A0A822YQR9"/>
<proteinExistence type="predicted"/>
<gene>
    <name evidence="2" type="ORF">HUJ06_007175</name>
</gene>
<feature type="domain" description="Agenet" evidence="1">
    <location>
        <begin position="360"/>
        <end position="415"/>
    </location>
</feature>
<evidence type="ECO:0000313" key="3">
    <source>
        <dbReference type="Proteomes" id="UP000607653"/>
    </source>
</evidence>
<dbReference type="CDD" id="cd20406">
    <property type="entry name" value="Tudor_Agenet_AtDUF_rpt2_4"/>
    <property type="match status" value="1"/>
</dbReference>
<comment type="caution">
    <text evidence="2">The sequence shown here is derived from an EMBL/GenBank/DDBJ whole genome shotgun (WGS) entry which is preliminary data.</text>
</comment>
<keyword evidence="3" id="KW-1185">Reference proteome</keyword>